<feature type="region of interest" description="Disordered" evidence="2">
    <location>
        <begin position="463"/>
        <end position="487"/>
    </location>
</feature>
<evidence type="ECO:0000256" key="1">
    <source>
        <dbReference type="SAM" id="Coils"/>
    </source>
</evidence>
<accession>A0ABN9PFE7</accession>
<evidence type="ECO:0000313" key="3">
    <source>
        <dbReference type="EMBL" id="CAK0789983.1"/>
    </source>
</evidence>
<feature type="coiled-coil region" evidence="1">
    <location>
        <begin position="589"/>
        <end position="644"/>
    </location>
</feature>
<feature type="region of interest" description="Disordered" evidence="2">
    <location>
        <begin position="824"/>
        <end position="845"/>
    </location>
</feature>
<feature type="compositionally biased region" description="Low complexity" evidence="2">
    <location>
        <begin position="720"/>
        <end position="730"/>
    </location>
</feature>
<gene>
    <name evidence="3" type="ORF">PCOR1329_LOCUS1377</name>
</gene>
<proteinExistence type="predicted"/>
<comment type="caution">
    <text evidence="3">The sequence shown here is derived from an EMBL/GenBank/DDBJ whole genome shotgun (WGS) entry which is preliminary data.</text>
</comment>
<evidence type="ECO:0000313" key="4">
    <source>
        <dbReference type="Proteomes" id="UP001189429"/>
    </source>
</evidence>
<sequence length="2241" mass="243512">MKLVVMSGATRVPVVQCRYDVDRGLKKSAKWQQGCRLGVNGFQGVLQVIGLGDVWELAKTVKNSSGQESFEPNVSELSEWGISCETAQKLIAEVVQERDTHRIVRQTEEGDSGRSDPQISFGRLDRIHTALASQDILDLCPQTGTSWVITNLSKPLDHAPAFLSLAVWKPTGDARIPTWVAKHPQFSNMAKDILDPEFLPRDAGHRQLEIKDAMKFVANRVKARWVDNEVIKELVTHICPIPSDDAQYCAKDGSIYPRIVPESLLADILSQKKGSSPGPDGAPYSAWAASGDAGLNCLHGVYLDLVGSQRSSMFLCYDRLVKGWQESDEATIDSQLGTSAANLLDCTDFGGGAGMHHVCREMARFGTSDQGDEWALNVVVVTRGQWTRERLNEVGAGSSGMAGDGPQKLNRHAQRRREQAKDWCCKFCVHPITQNQWWNRSDTVSCSKCGTAKAVAFMCVRPPPGPSTKRAKPPAANPSGNGSTAVPPWVNDKLEALAKELASTKAKLAETTSKLQGPFMEVDEGAEHGEGQGDSLDQKRARLEEVDAALRAIAGSSEVLFETARVELEDTRKKLSAELAAAKPVPAQLRTLSFKLGKLEQKRAKQEEALQTAKDKVVQANKEVDEATQQIAESDAAILELQQEQTRLAATLPRPPAGGVSPKADIVEGLGVTIEKMGAMLAELGDSGVLAEKLGAVLGEVREYEKRKVEAAAQEAKAAAEARATQAKAEPVPSQGAKGPEAGPDLPDPDTATEEELREFLSSSGVDPSQESSELRGQVRKITDALGGWREVKRAKAEASAARSKRRAQLLARVGAREKALAKASARQRRGKASSKHRALDPGWHGVWSSATKTGNQEGTQAGLAILAKGDVLVTESLVNQTVLLCHQERAGTMSNKAFDKLARMLVDITKFMARIRNDPLRDALDDDARNFFDMDIGFVTSGSTNHMIESIIDRADACQKRQNDTALACWREWAASSFKGGGRFAHRHTRGRALQEVCAACLLPGSEAQPFKMADRAMREWDTIWHMHDLPEPVPHGSDQWDDLPHISLDDIKRAILQFPWTTGIGHFEFAPRAFWFVSDAGLESLARLFMRCEKLLIWPSSRILTQLVRIPKSTGGCRPEEAMPDDVLEHRASLVKSYQTDNGKEAFFLNYGLPPLPLFPEPVADSLPTMGWGDWRGVWGPKVYTDGSGLANSMEGLTRCGWAVVARKDGEAFAWMVQAAARKAEQLQPAADAPAPRKHYVSDSTPSVQVAVEAAGAPELKYLLKNKVADKIVTAIGVVTVTINNKAPIVSSAIRARRCLYIVLMLLYLSGRPPGILFHAMQVARQFRQYAMRPAAIFTQICSTRQLECSHYSHRRLTTSARLLARPTGYGWTIALSFLLGAVLKQVVHQVPSCFRCQKSTWNGQWWGLVSFNAGKGFVCRFCWLEGCTEADLPKWQRWFTHRYRPPGSAAVLPEGAWRSQARDVRLQGNRLCARLRREDGSLAPQACVAVQPGQRFANSDGSFAVEVSSALPYGTWVDTARDVRMEGSLLFASLQRRDLSWADTFVAVEQEGQTFENDDGSFRLMGQACAAMGECLFGYILKPNASHLYCLGKLGDPVGVVCNRTLDLDQCCNERMPCDNITTCPAGTLADPYNFCADVFCDSQVDSASCCIAQDVCAAMPVLSCAYETSLHCLPTRCLDGYTLRLNASSIECGYQCDASEHRDICCEPAERCSNLTSVQCPNGYYLNVDAYCAGATCEDSRDLGVCCQEALSCENLSCPLGTVAFNASTHFCDGVDCVLERDVDLCCYEAMPCSNLTCPHGFTTVSGTFCADSFCQDDVDQASCCVPRAPCTDLFNVTNVSCEFGLYFNEADFCVSVACEAQDVSQCCQVADPCSSLACPLGYNSRSETVYCSGAQCTVAADRDICCELAAPCNSSACLYGYVVSDAAVENGSTVLFCSSTSCDPAADNDHCCEPAELCSGNYACPHGYTLRTPSRYCDGVTCDQARDQNVCCEPAAPCTEMECGLSFIHVLDSYCALTTCNVTSDFGTCCTRGLSLQYFRFRPTKLRSSVDTVVQIADFYLYFSEQLLSYDGAVAYSPDGNYPSNEGPDKAIDGVPGTKWLDLQAGSFIINLSSRSGVANYSFMTANDEPDRDPVSWVFEGSLDGSHFVTLDAVEDADAEVPTARFTETPFYGVSVPCAAPGGIANADIAAHSCAEGAVVASGSQCTAQCSSGFIPTVQALSCAHGQLTPETFGCS</sequence>
<protein>
    <submittedName>
        <fullName evidence="3">Uncharacterized protein</fullName>
    </submittedName>
</protein>
<evidence type="ECO:0000256" key="2">
    <source>
        <dbReference type="SAM" id="MobiDB-lite"/>
    </source>
</evidence>
<feature type="compositionally biased region" description="Acidic residues" evidence="2">
    <location>
        <begin position="747"/>
        <end position="757"/>
    </location>
</feature>
<feature type="compositionally biased region" description="Basic residues" evidence="2">
    <location>
        <begin position="826"/>
        <end position="837"/>
    </location>
</feature>
<dbReference type="Proteomes" id="UP001189429">
    <property type="component" value="Unassembled WGS sequence"/>
</dbReference>
<organism evidence="3 4">
    <name type="scientific">Prorocentrum cordatum</name>
    <dbReference type="NCBI Taxonomy" id="2364126"/>
    <lineage>
        <taxon>Eukaryota</taxon>
        <taxon>Sar</taxon>
        <taxon>Alveolata</taxon>
        <taxon>Dinophyceae</taxon>
        <taxon>Prorocentrales</taxon>
        <taxon>Prorocentraceae</taxon>
        <taxon>Prorocentrum</taxon>
    </lineage>
</organism>
<dbReference type="EMBL" id="CAUYUJ010000336">
    <property type="protein sequence ID" value="CAK0789983.1"/>
    <property type="molecule type" value="Genomic_DNA"/>
</dbReference>
<feature type="region of interest" description="Disordered" evidence="2">
    <location>
        <begin position="395"/>
        <end position="414"/>
    </location>
</feature>
<feature type="region of interest" description="Disordered" evidence="2">
    <location>
        <begin position="720"/>
        <end position="778"/>
    </location>
</feature>
<reference evidence="3" key="1">
    <citation type="submission" date="2023-10" db="EMBL/GenBank/DDBJ databases">
        <authorList>
            <person name="Chen Y."/>
            <person name="Shah S."/>
            <person name="Dougan E. K."/>
            <person name="Thang M."/>
            <person name="Chan C."/>
        </authorList>
    </citation>
    <scope>NUCLEOTIDE SEQUENCE [LARGE SCALE GENOMIC DNA]</scope>
</reference>
<dbReference type="Gene3D" id="2.60.120.260">
    <property type="entry name" value="Galactose-binding domain-like"/>
    <property type="match status" value="1"/>
</dbReference>
<name>A0ABN9PFE7_9DINO</name>
<feature type="compositionally biased region" description="Polar residues" evidence="2">
    <location>
        <begin position="761"/>
        <end position="772"/>
    </location>
</feature>
<keyword evidence="1" id="KW-0175">Coiled coil</keyword>
<keyword evidence="4" id="KW-1185">Reference proteome</keyword>